<evidence type="ECO:0000313" key="6">
    <source>
        <dbReference type="EMBL" id="SVD83361.1"/>
    </source>
</evidence>
<evidence type="ECO:0000256" key="2">
    <source>
        <dbReference type="ARBA" id="ARBA00022723"/>
    </source>
</evidence>
<sequence>MVLLNERIYALDDICSHEDVSLSEGEVDIDECALECWKHGSLFSLETGEALSLPATKSVKT</sequence>
<dbReference type="AlphaFoldDB" id="A0A382YK40"/>
<dbReference type="InterPro" id="IPR017941">
    <property type="entry name" value="Rieske_2Fe-2S"/>
</dbReference>
<keyword evidence="4" id="KW-0411">Iron-sulfur</keyword>
<dbReference type="PROSITE" id="PS51296">
    <property type="entry name" value="RIESKE"/>
    <property type="match status" value="1"/>
</dbReference>
<name>A0A382YK40_9ZZZZ</name>
<protein>
    <recommendedName>
        <fullName evidence="5">Rieske domain-containing protein</fullName>
    </recommendedName>
</protein>
<feature type="non-terminal residue" evidence="6">
    <location>
        <position position="61"/>
    </location>
</feature>
<dbReference type="GO" id="GO:0046872">
    <property type="term" value="F:metal ion binding"/>
    <property type="evidence" value="ECO:0007669"/>
    <property type="project" value="UniProtKB-KW"/>
</dbReference>
<proteinExistence type="predicted"/>
<dbReference type="Gene3D" id="2.102.10.10">
    <property type="entry name" value="Rieske [2Fe-2S] iron-sulphur domain"/>
    <property type="match status" value="1"/>
</dbReference>
<organism evidence="6">
    <name type="scientific">marine metagenome</name>
    <dbReference type="NCBI Taxonomy" id="408172"/>
    <lineage>
        <taxon>unclassified sequences</taxon>
        <taxon>metagenomes</taxon>
        <taxon>ecological metagenomes</taxon>
    </lineage>
</organism>
<feature type="domain" description="Rieske" evidence="5">
    <location>
        <begin position="1"/>
        <end position="61"/>
    </location>
</feature>
<dbReference type="InterPro" id="IPR036922">
    <property type="entry name" value="Rieske_2Fe-2S_sf"/>
</dbReference>
<evidence type="ECO:0000256" key="3">
    <source>
        <dbReference type="ARBA" id="ARBA00023004"/>
    </source>
</evidence>
<evidence type="ECO:0000256" key="1">
    <source>
        <dbReference type="ARBA" id="ARBA00022714"/>
    </source>
</evidence>
<gene>
    <name evidence="6" type="ORF">METZ01_LOCUS436215</name>
</gene>
<dbReference type="SUPFAM" id="SSF50022">
    <property type="entry name" value="ISP domain"/>
    <property type="match status" value="1"/>
</dbReference>
<evidence type="ECO:0000256" key="4">
    <source>
        <dbReference type="ARBA" id="ARBA00023014"/>
    </source>
</evidence>
<keyword evidence="1" id="KW-0001">2Fe-2S</keyword>
<accession>A0A382YK40</accession>
<dbReference type="EMBL" id="UINC01176296">
    <property type="protein sequence ID" value="SVD83361.1"/>
    <property type="molecule type" value="Genomic_DNA"/>
</dbReference>
<reference evidence="6" key="1">
    <citation type="submission" date="2018-05" db="EMBL/GenBank/DDBJ databases">
        <authorList>
            <person name="Lanie J.A."/>
            <person name="Ng W.-L."/>
            <person name="Kazmierczak K.M."/>
            <person name="Andrzejewski T.M."/>
            <person name="Davidsen T.M."/>
            <person name="Wayne K.J."/>
            <person name="Tettelin H."/>
            <person name="Glass J.I."/>
            <person name="Rusch D."/>
            <person name="Podicherti R."/>
            <person name="Tsui H.-C.T."/>
            <person name="Winkler M.E."/>
        </authorList>
    </citation>
    <scope>NUCLEOTIDE SEQUENCE</scope>
</reference>
<keyword evidence="2" id="KW-0479">Metal-binding</keyword>
<keyword evidence="3" id="KW-0408">Iron</keyword>
<dbReference type="Pfam" id="PF00355">
    <property type="entry name" value="Rieske"/>
    <property type="match status" value="1"/>
</dbReference>
<dbReference type="GO" id="GO:0051537">
    <property type="term" value="F:2 iron, 2 sulfur cluster binding"/>
    <property type="evidence" value="ECO:0007669"/>
    <property type="project" value="UniProtKB-KW"/>
</dbReference>
<evidence type="ECO:0000259" key="5">
    <source>
        <dbReference type="PROSITE" id="PS51296"/>
    </source>
</evidence>